<dbReference type="AlphaFoldDB" id="A0A840V1Q6"/>
<gene>
    <name evidence="2" type="ORF">HNR46_001569</name>
</gene>
<dbReference type="InterPro" id="IPR029017">
    <property type="entry name" value="Enolase-like_N"/>
</dbReference>
<name>A0A840V1Q6_9BACT</name>
<keyword evidence="3" id="KW-1185">Reference proteome</keyword>
<protein>
    <submittedName>
        <fullName evidence="2">L-alanine-DL-glutamate epimerase-like enolase superfamily enzyme</fullName>
    </submittedName>
</protein>
<evidence type="ECO:0000313" key="2">
    <source>
        <dbReference type="EMBL" id="MBB5351333.1"/>
    </source>
</evidence>
<dbReference type="SUPFAM" id="SSF51604">
    <property type="entry name" value="Enolase C-terminal domain-like"/>
    <property type="match status" value="1"/>
</dbReference>
<dbReference type="Gene3D" id="3.30.390.10">
    <property type="entry name" value="Enolase-like, N-terminal domain"/>
    <property type="match status" value="1"/>
</dbReference>
<dbReference type="PANTHER" id="PTHR48080">
    <property type="entry name" value="D-GALACTONATE DEHYDRATASE-RELATED"/>
    <property type="match status" value="1"/>
</dbReference>
<dbReference type="PANTHER" id="PTHR48080:SF2">
    <property type="entry name" value="D-GALACTONATE DEHYDRATASE"/>
    <property type="match status" value="1"/>
</dbReference>
<evidence type="ECO:0000259" key="1">
    <source>
        <dbReference type="SMART" id="SM00922"/>
    </source>
</evidence>
<dbReference type="Proteomes" id="UP000557717">
    <property type="component" value="Unassembled WGS sequence"/>
</dbReference>
<dbReference type="Pfam" id="PF13378">
    <property type="entry name" value="MR_MLE_C"/>
    <property type="match status" value="1"/>
</dbReference>
<reference evidence="2 3" key="1">
    <citation type="submission" date="2020-08" db="EMBL/GenBank/DDBJ databases">
        <title>Genomic Encyclopedia of Type Strains, Phase IV (KMG-IV): sequencing the most valuable type-strain genomes for metagenomic binning, comparative biology and taxonomic classification.</title>
        <authorList>
            <person name="Goeker M."/>
        </authorList>
    </citation>
    <scope>NUCLEOTIDE SEQUENCE [LARGE SCALE GENOMIC DNA]</scope>
    <source>
        <strain evidence="2 3">YC6886</strain>
    </source>
</reference>
<dbReference type="RefSeq" id="WP_184017411.1">
    <property type="nucleotide sequence ID" value="NZ_JACHFD010000006.1"/>
</dbReference>
<feature type="domain" description="Mandelate racemase/muconate lactonizing enzyme C-terminal" evidence="1">
    <location>
        <begin position="167"/>
        <end position="269"/>
    </location>
</feature>
<dbReference type="EMBL" id="JACHFD010000006">
    <property type="protein sequence ID" value="MBB5351333.1"/>
    <property type="molecule type" value="Genomic_DNA"/>
</dbReference>
<dbReference type="Gene3D" id="3.20.20.120">
    <property type="entry name" value="Enolase-like C-terminal domain"/>
    <property type="match status" value="1"/>
</dbReference>
<dbReference type="InterPro" id="IPR013342">
    <property type="entry name" value="Mandelate_racemase_C"/>
</dbReference>
<comment type="caution">
    <text evidence="2">The sequence shown here is derived from an EMBL/GenBank/DDBJ whole genome shotgun (WGS) entry which is preliminary data.</text>
</comment>
<dbReference type="SMART" id="SM00922">
    <property type="entry name" value="MR_MLE"/>
    <property type="match status" value="1"/>
</dbReference>
<proteinExistence type="predicted"/>
<dbReference type="InterPro" id="IPR036849">
    <property type="entry name" value="Enolase-like_C_sf"/>
</dbReference>
<dbReference type="SUPFAM" id="SSF54826">
    <property type="entry name" value="Enolase N-terminal domain-like"/>
    <property type="match status" value="1"/>
</dbReference>
<sequence>MKRRNFIHSTGIAALAAGVSRAAETTEHATLADHTVRDIEFKEVRFHWPRLVGKNARLDVHGQHHRLTVAIVHTDRGATGWGSGWRPDAGIVDLVKGRRLSDLIDPASGILNPQLHFLDFALHDLAGIILDQPVYQMLGAKGPKENRLYSGMIYFDELEPPDHPSGLDKVIENCAWDLDYGYRQLKVKIGRSGKWYPHDKGLATDIEIVKRIQETFQDRGVEILVDANDAYSVDDAIAFLKGIEGVPLFWFEEPFREDREKTKQLRDWMHANGREKTLVADGEANPDPAFCLELAQEHILDAVLHDTQSYGFSAWRKLMPKLIACDTFASPHAWGDRFKTNYTAHLAAGLGNCCTIEGVTCESEDVDFGDYPLKDGKITVSDAPGFGMKLRV</sequence>
<dbReference type="InterPro" id="IPR029065">
    <property type="entry name" value="Enolase_C-like"/>
</dbReference>
<accession>A0A840V1Q6</accession>
<organism evidence="2 3">
    <name type="scientific">Haloferula luteola</name>
    <dbReference type="NCBI Taxonomy" id="595692"/>
    <lineage>
        <taxon>Bacteria</taxon>
        <taxon>Pseudomonadati</taxon>
        <taxon>Verrucomicrobiota</taxon>
        <taxon>Verrucomicrobiia</taxon>
        <taxon>Verrucomicrobiales</taxon>
        <taxon>Verrucomicrobiaceae</taxon>
        <taxon>Haloferula</taxon>
    </lineage>
</organism>
<evidence type="ECO:0000313" key="3">
    <source>
        <dbReference type="Proteomes" id="UP000557717"/>
    </source>
</evidence>
<dbReference type="InterPro" id="IPR034593">
    <property type="entry name" value="DgoD-like"/>
</dbReference>
<dbReference type="SFLD" id="SFLDS00001">
    <property type="entry name" value="Enolase"/>
    <property type="match status" value="1"/>
</dbReference>